<protein>
    <submittedName>
        <fullName evidence="2">Uncharacterized protein</fullName>
    </submittedName>
</protein>
<evidence type="ECO:0000256" key="1">
    <source>
        <dbReference type="SAM" id="MobiDB-lite"/>
    </source>
</evidence>
<evidence type="ECO:0000313" key="2">
    <source>
        <dbReference type="EMBL" id="KDR65569.1"/>
    </source>
</evidence>
<keyword evidence="3" id="KW-1185">Reference proteome</keyword>
<organism evidence="2 3">
    <name type="scientific">Galerina marginata (strain CBS 339.88)</name>
    <dbReference type="NCBI Taxonomy" id="685588"/>
    <lineage>
        <taxon>Eukaryota</taxon>
        <taxon>Fungi</taxon>
        <taxon>Dikarya</taxon>
        <taxon>Basidiomycota</taxon>
        <taxon>Agaricomycotina</taxon>
        <taxon>Agaricomycetes</taxon>
        <taxon>Agaricomycetidae</taxon>
        <taxon>Agaricales</taxon>
        <taxon>Agaricineae</taxon>
        <taxon>Strophariaceae</taxon>
        <taxon>Galerina</taxon>
    </lineage>
</organism>
<dbReference type="HOGENOM" id="CLU_1396425_0_0_1"/>
<accession>A0A067SCV9</accession>
<name>A0A067SCV9_GALM3</name>
<sequence length="195" mass="21779">MPKTAKVGSTAIDLAKVLPLAMYHHRQTIDRLPLFPYPFPPLKTGFVPHKRLVPRCEPLRLSAVGQRPEAFGQANEVEDDERRPWSRKPARCVAKRVLHPRPPALTAAALCVVPPQRQTGRGEFMEWEIRTLHLRPPAMAAAALAPSASNAAIPPCRIFTPRLHYTALRPVTMGGKLQHQSKRPKKTTTKTRTCV</sequence>
<reference evidence="3" key="1">
    <citation type="journal article" date="2014" name="Proc. Natl. Acad. Sci. U.S.A.">
        <title>Extensive sampling of basidiomycete genomes demonstrates inadequacy of the white-rot/brown-rot paradigm for wood decay fungi.</title>
        <authorList>
            <person name="Riley R."/>
            <person name="Salamov A.A."/>
            <person name="Brown D.W."/>
            <person name="Nagy L.G."/>
            <person name="Floudas D."/>
            <person name="Held B.W."/>
            <person name="Levasseur A."/>
            <person name="Lombard V."/>
            <person name="Morin E."/>
            <person name="Otillar R."/>
            <person name="Lindquist E.A."/>
            <person name="Sun H."/>
            <person name="LaButti K.M."/>
            <person name="Schmutz J."/>
            <person name="Jabbour D."/>
            <person name="Luo H."/>
            <person name="Baker S.E."/>
            <person name="Pisabarro A.G."/>
            <person name="Walton J.D."/>
            <person name="Blanchette R.A."/>
            <person name="Henrissat B."/>
            <person name="Martin F."/>
            <person name="Cullen D."/>
            <person name="Hibbett D.S."/>
            <person name="Grigoriev I.V."/>
        </authorList>
    </citation>
    <scope>NUCLEOTIDE SEQUENCE [LARGE SCALE GENOMIC DNA]</scope>
    <source>
        <strain evidence="3">CBS 339.88</strain>
    </source>
</reference>
<dbReference type="AlphaFoldDB" id="A0A067SCV9"/>
<feature type="compositionally biased region" description="Basic residues" evidence="1">
    <location>
        <begin position="179"/>
        <end position="189"/>
    </location>
</feature>
<dbReference type="EMBL" id="KL142440">
    <property type="protein sequence ID" value="KDR65569.1"/>
    <property type="molecule type" value="Genomic_DNA"/>
</dbReference>
<proteinExistence type="predicted"/>
<dbReference type="Proteomes" id="UP000027222">
    <property type="component" value="Unassembled WGS sequence"/>
</dbReference>
<gene>
    <name evidence="2" type="ORF">GALMADRAFT_148570</name>
</gene>
<evidence type="ECO:0000313" key="3">
    <source>
        <dbReference type="Proteomes" id="UP000027222"/>
    </source>
</evidence>
<feature type="region of interest" description="Disordered" evidence="1">
    <location>
        <begin position="174"/>
        <end position="195"/>
    </location>
</feature>